<keyword evidence="1" id="KW-0812">Transmembrane</keyword>
<sequence length="76" mass="8742">MSLLGYVVVFFLFCCSYALNLTALFLPKWLTRIIPKPSYSETNYGLFKLCSSLTGECRPFPGPSDCTQEERFCQLW</sequence>
<evidence type="ECO:0000313" key="2">
    <source>
        <dbReference type="EMBL" id="KAG2199833.1"/>
    </source>
</evidence>
<evidence type="ECO:0000256" key="1">
    <source>
        <dbReference type="SAM" id="Phobius"/>
    </source>
</evidence>
<dbReference type="EMBL" id="JAEPRD010000091">
    <property type="protein sequence ID" value="KAG2199833.1"/>
    <property type="molecule type" value="Genomic_DNA"/>
</dbReference>
<feature type="transmembrane region" description="Helical" evidence="1">
    <location>
        <begin position="6"/>
        <end position="26"/>
    </location>
</feature>
<protein>
    <submittedName>
        <fullName evidence="2">Uncharacterized protein</fullName>
    </submittedName>
</protein>
<proteinExistence type="predicted"/>
<gene>
    <name evidence="2" type="ORF">INT47_009446</name>
</gene>
<name>A0A8H7QW66_9FUNG</name>
<reference evidence="2" key="1">
    <citation type="submission" date="2020-12" db="EMBL/GenBank/DDBJ databases">
        <title>Metabolic potential, ecology and presence of endohyphal bacteria is reflected in genomic diversity of Mucoromycotina.</title>
        <authorList>
            <person name="Muszewska A."/>
            <person name="Okrasinska A."/>
            <person name="Steczkiewicz K."/>
            <person name="Drgas O."/>
            <person name="Orlowska M."/>
            <person name="Perlinska-Lenart U."/>
            <person name="Aleksandrzak-Piekarczyk T."/>
            <person name="Szatraj K."/>
            <person name="Zielenkiewicz U."/>
            <person name="Pilsyk S."/>
            <person name="Malc E."/>
            <person name="Mieczkowski P."/>
            <person name="Kruszewska J.S."/>
            <person name="Biernat P."/>
            <person name="Pawlowska J."/>
        </authorList>
    </citation>
    <scope>NUCLEOTIDE SEQUENCE</scope>
    <source>
        <strain evidence="2">WA0000017839</strain>
    </source>
</reference>
<dbReference type="Proteomes" id="UP000603453">
    <property type="component" value="Unassembled WGS sequence"/>
</dbReference>
<evidence type="ECO:0000313" key="3">
    <source>
        <dbReference type="Proteomes" id="UP000603453"/>
    </source>
</evidence>
<accession>A0A8H7QW66</accession>
<dbReference type="OrthoDB" id="61370at2759"/>
<keyword evidence="1" id="KW-1133">Transmembrane helix</keyword>
<dbReference type="AlphaFoldDB" id="A0A8H7QW66"/>
<keyword evidence="1" id="KW-0472">Membrane</keyword>
<organism evidence="2 3">
    <name type="scientific">Mucor saturninus</name>
    <dbReference type="NCBI Taxonomy" id="64648"/>
    <lineage>
        <taxon>Eukaryota</taxon>
        <taxon>Fungi</taxon>
        <taxon>Fungi incertae sedis</taxon>
        <taxon>Mucoromycota</taxon>
        <taxon>Mucoromycotina</taxon>
        <taxon>Mucoromycetes</taxon>
        <taxon>Mucorales</taxon>
        <taxon>Mucorineae</taxon>
        <taxon>Mucoraceae</taxon>
        <taxon>Mucor</taxon>
    </lineage>
</organism>
<comment type="caution">
    <text evidence="2">The sequence shown here is derived from an EMBL/GenBank/DDBJ whole genome shotgun (WGS) entry which is preliminary data.</text>
</comment>
<keyword evidence="3" id="KW-1185">Reference proteome</keyword>